<keyword evidence="3" id="KW-1003">Cell membrane</keyword>
<comment type="caution">
    <text evidence="10">The sequence shown here is derived from an EMBL/GenBank/DDBJ whole genome shotgun (WGS) entry which is preliminary data.</text>
</comment>
<protein>
    <recommendedName>
        <fullName evidence="7">p22-phox</fullName>
    </recommendedName>
</protein>
<name>A0AAD5XQM8_9FUNG</name>
<keyword evidence="4 9" id="KW-0812">Transmembrane</keyword>
<dbReference type="Pfam" id="PF05038">
    <property type="entry name" value="Cytochrom_B558a"/>
    <property type="match status" value="1"/>
</dbReference>
<organism evidence="10 11">
    <name type="scientific">Geranomyces variabilis</name>
    <dbReference type="NCBI Taxonomy" id="109894"/>
    <lineage>
        <taxon>Eukaryota</taxon>
        <taxon>Fungi</taxon>
        <taxon>Fungi incertae sedis</taxon>
        <taxon>Chytridiomycota</taxon>
        <taxon>Chytridiomycota incertae sedis</taxon>
        <taxon>Chytridiomycetes</taxon>
        <taxon>Spizellomycetales</taxon>
        <taxon>Powellomycetaceae</taxon>
        <taxon>Geranomyces</taxon>
    </lineage>
</organism>
<dbReference type="Proteomes" id="UP001212152">
    <property type="component" value="Unassembled WGS sequence"/>
</dbReference>
<proteinExistence type="inferred from homology"/>
<feature type="region of interest" description="Disordered" evidence="8">
    <location>
        <begin position="114"/>
        <end position="140"/>
    </location>
</feature>
<keyword evidence="11" id="KW-1185">Reference proteome</keyword>
<evidence type="ECO:0000256" key="1">
    <source>
        <dbReference type="ARBA" id="ARBA00004236"/>
    </source>
</evidence>
<evidence type="ECO:0000256" key="6">
    <source>
        <dbReference type="ARBA" id="ARBA00023136"/>
    </source>
</evidence>
<feature type="transmembrane region" description="Helical" evidence="9">
    <location>
        <begin position="12"/>
        <end position="32"/>
    </location>
</feature>
<evidence type="ECO:0000256" key="2">
    <source>
        <dbReference type="ARBA" id="ARBA00010590"/>
    </source>
</evidence>
<gene>
    <name evidence="10" type="ORF">HDU87_004449</name>
</gene>
<dbReference type="AlphaFoldDB" id="A0AAD5XQM8"/>
<dbReference type="PANTHER" id="PTHR15168">
    <property type="entry name" value="CYTOCHROME B-245 LIGHT CHAIN"/>
    <property type="match status" value="1"/>
</dbReference>
<comment type="subcellular location">
    <subcellularLocation>
        <location evidence="1">Cell membrane</location>
    </subcellularLocation>
</comment>
<evidence type="ECO:0000256" key="7">
    <source>
        <dbReference type="ARBA" id="ARBA00030298"/>
    </source>
</evidence>
<reference evidence="10" key="1">
    <citation type="submission" date="2020-05" db="EMBL/GenBank/DDBJ databases">
        <title>Phylogenomic resolution of chytrid fungi.</title>
        <authorList>
            <person name="Stajich J.E."/>
            <person name="Amses K."/>
            <person name="Simmons R."/>
            <person name="Seto K."/>
            <person name="Myers J."/>
            <person name="Bonds A."/>
            <person name="Quandt C.A."/>
            <person name="Barry K."/>
            <person name="Liu P."/>
            <person name="Grigoriev I."/>
            <person name="Longcore J.E."/>
            <person name="James T.Y."/>
        </authorList>
    </citation>
    <scope>NUCLEOTIDE SEQUENCE</scope>
    <source>
        <strain evidence="10">JEL0379</strain>
    </source>
</reference>
<sequence>MALGKFDWYPWARYQGISSGFFIFTGGVIAFFYPDIKFAISNIAVGLLLMAWDWPIVPFNMLGPVSSNLWIRAVVHAAAVFPTILVAPTITGGLCLIFATLTFLRAAINGEKWEPPKQRGKGGRAAGAGKDMSAVKAPEN</sequence>
<evidence type="ECO:0000256" key="3">
    <source>
        <dbReference type="ARBA" id="ARBA00022475"/>
    </source>
</evidence>
<dbReference type="PANTHER" id="PTHR15168:SF0">
    <property type="entry name" value="CYTOCHROME B-245 LIGHT CHAIN"/>
    <property type="match status" value="1"/>
</dbReference>
<dbReference type="GO" id="GO:0020037">
    <property type="term" value="F:heme binding"/>
    <property type="evidence" value="ECO:0007669"/>
    <property type="project" value="InterPro"/>
</dbReference>
<feature type="transmembrane region" description="Helical" evidence="9">
    <location>
        <begin position="39"/>
        <end position="57"/>
    </location>
</feature>
<evidence type="ECO:0000256" key="4">
    <source>
        <dbReference type="ARBA" id="ARBA00022692"/>
    </source>
</evidence>
<dbReference type="GO" id="GO:0005886">
    <property type="term" value="C:plasma membrane"/>
    <property type="evidence" value="ECO:0007669"/>
    <property type="project" value="UniProtKB-SubCell"/>
</dbReference>
<evidence type="ECO:0000313" key="10">
    <source>
        <dbReference type="EMBL" id="KAJ3177430.1"/>
    </source>
</evidence>
<keyword evidence="5 9" id="KW-1133">Transmembrane helix</keyword>
<dbReference type="EMBL" id="JADGJQ010000033">
    <property type="protein sequence ID" value="KAJ3177430.1"/>
    <property type="molecule type" value="Genomic_DNA"/>
</dbReference>
<accession>A0AAD5XQM8</accession>
<comment type="similarity">
    <text evidence="2">Belongs to the p22phox family.</text>
</comment>
<keyword evidence="6 9" id="KW-0472">Membrane</keyword>
<evidence type="ECO:0000256" key="8">
    <source>
        <dbReference type="SAM" id="MobiDB-lite"/>
    </source>
</evidence>
<dbReference type="InterPro" id="IPR007732">
    <property type="entry name" value="Cyt_b558_asu"/>
</dbReference>
<evidence type="ECO:0000256" key="9">
    <source>
        <dbReference type="SAM" id="Phobius"/>
    </source>
</evidence>
<evidence type="ECO:0000256" key="5">
    <source>
        <dbReference type="ARBA" id="ARBA00022989"/>
    </source>
</evidence>
<feature type="transmembrane region" description="Helical" evidence="9">
    <location>
        <begin position="77"/>
        <end position="104"/>
    </location>
</feature>
<evidence type="ECO:0000313" key="11">
    <source>
        <dbReference type="Proteomes" id="UP001212152"/>
    </source>
</evidence>